<comment type="caution">
    <text evidence="4">The sequence shown here is derived from an EMBL/GenBank/DDBJ whole genome shotgun (WGS) entry which is preliminary data.</text>
</comment>
<dbReference type="PANTHER" id="PTHR38465:SF1">
    <property type="entry name" value="HTH-TYPE TRANSCRIPTIONAL REGULATOR MJ1563-RELATED"/>
    <property type="match status" value="1"/>
</dbReference>
<evidence type="ECO:0000256" key="3">
    <source>
        <dbReference type="ARBA" id="ARBA00023163"/>
    </source>
</evidence>
<keyword evidence="2 4" id="KW-0238">DNA-binding</keyword>
<dbReference type="RefSeq" id="WP_245624036.1">
    <property type="nucleotide sequence ID" value="NZ_BBWV01000004.1"/>
</dbReference>
<evidence type="ECO:0000256" key="2">
    <source>
        <dbReference type="ARBA" id="ARBA00023125"/>
    </source>
</evidence>
<keyword evidence="5" id="KW-1185">Reference proteome</keyword>
<dbReference type="PANTHER" id="PTHR38465">
    <property type="entry name" value="HTH-TYPE TRANSCRIPTIONAL REGULATOR MJ1563-RELATED"/>
    <property type="match status" value="1"/>
</dbReference>
<reference evidence="4 5" key="1">
    <citation type="submission" date="2015-04" db="EMBL/GenBank/DDBJ databases">
        <title>Whole genome shotgun sequence of Flavihumibacter petaseus NBRC 106054.</title>
        <authorList>
            <person name="Miyazawa S."/>
            <person name="Hosoyama A."/>
            <person name="Hashimoto M."/>
            <person name="Noguchi M."/>
            <person name="Tsuchikane K."/>
            <person name="Ohji S."/>
            <person name="Yamazoe A."/>
            <person name="Ichikawa N."/>
            <person name="Kimura A."/>
            <person name="Fujita N."/>
        </authorList>
    </citation>
    <scope>NUCLEOTIDE SEQUENCE [LARGE SCALE GENOMIC DNA]</scope>
    <source>
        <strain evidence="4 5">NBRC 106054</strain>
    </source>
</reference>
<protein>
    <submittedName>
        <fullName evidence="4">Putative DNA-binding protein</fullName>
    </submittedName>
</protein>
<dbReference type="AlphaFoldDB" id="A0A0E9N6L6"/>
<accession>A0A0E9N6L6</accession>
<gene>
    <name evidence="4" type="ORF">FPE01S_04_02280</name>
</gene>
<evidence type="ECO:0000313" key="4">
    <source>
        <dbReference type="EMBL" id="GAO44985.1"/>
    </source>
</evidence>
<dbReference type="STRING" id="1220578.FPE01S_04_02280"/>
<evidence type="ECO:0000313" key="5">
    <source>
        <dbReference type="Proteomes" id="UP000033121"/>
    </source>
</evidence>
<dbReference type="Proteomes" id="UP000033121">
    <property type="component" value="Unassembled WGS sequence"/>
</dbReference>
<dbReference type="Gene3D" id="1.10.10.10">
    <property type="entry name" value="Winged helix-like DNA-binding domain superfamily/Winged helix DNA-binding domain"/>
    <property type="match status" value="1"/>
</dbReference>
<dbReference type="InterPro" id="IPR036390">
    <property type="entry name" value="WH_DNA-bd_sf"/>
</dbReference>
<dbReference type="InterPro" id="IPR052362">
    <property type="entry name" value="HTH-GbsR_regulator"/>
</dbReference>
<keyword evidence="1" id="KW-0805">Transcription regulation</keyword>
<organism evidence="4 5">
    <name type="scientific">Flavihumibacter petaseus NBRC 106054</name>
    <dbReference type="NCBI Taxonomy" id="1220578"/>
    <lineage>
        <taxon>Bacteria</taxon>
        <taxon>Pseudomonadati</taxon>
        <taxon>Bacteroidota</taxon>
        <taxon>Chitinophagia</taxon>
        <taxon>Chitinophagales</taxon>
        <taxon>Chitinophagaceae</taxon>
        <taxon>Flavihumibacter</taxon>
    </lineage>
</organism>
<dbReference type="EMBL" id="BBWV01000004">
    <property type="protein sequence ID" value="GAO44985.1"/>
    <property type="molecule type" value="Genomic_DNA"/>
</dbReference>
<dbReference type="SUPFAM" id="SSF46785">
    <property type="entry name" value="Winged helix' DNA-binding domain"/>
    <property type="match status" value="1"/>
</dbReference>
<dbReference type="GO" id="GO:0003677">
    <property type="term" value="F:DNA binding"/>
    <property type="evidence" value="ECO:0007669"/>
    <property type="project" value="UniProtKB-KW"/>
</dbReference>
<keyword evidence="3" id="KW-0804">Transcription</keyword>
<dbReference type="InterPro" id="IPR036388">
    <property type="entry name" value="WH-like_DNA-bd_sf"/>
</dbReference>
<proteinExistence type="predicted"/>
<sequence length="274" mass="31386">MGGQFFLNADLSLNLTPLLGKSELYSRGIGLFRVTPRWETRTWGVYLPLQCNYNNQFWLGLAGKAGPLLVGFHNLGNIFSSSKMANGGGYSVLIFQYLLKNDTFSLMKLEEARQQFIQSWGAFATQWGINKTMAQIHALLLVSADAMSQDDVMEALTISRGNVNMNIRELINWGLVYRVVIPGERKEFFTAEKDIWKVARQIVKERKKRELEPLMMMLGTFENVECDKRNPEHKAFIDAVSGIRKFATQADRTMEQMIRAEESWFWGNLVKLLK</sequence>
<name>A0A0E9N6L6_9BACT</name>
<evidence type="ECO:0000256" key="1">
    <source>
        <dbReference type="ARBA" id="ARBA00023015"/>
    </source>
</evidence>